<evidence type="ECO:0000313" key="2">
    <source>
        <dbReference type="WBParaSite" id="L893_g8072.t1"/>
    </source>
</evidence>
<dbReference type="SUPFAM" id="SSF53067">
    <property type="entry name" value="Actin-like ATPase domain"/>
    <property type="match status" value="1"/>
</dbReference>
<name>A0A1I8AR98_9BILA</name>
<dbReference type="WBParaSite" id="L893_g8072.t1">
    <property type="protein sequence ID" value="L893_g8072.t1"/>
    <property type="gene ID" value="L893_g8072"/>
</dbReference>
<dbReference type="PANTHER" id="PTHR11937">
    <property type="entry name" value="ACTIN"/>
    <property type="match status" value="1"/>
</dbReference>
<evidence type="ECO:0000313" key="1">
    <source>
        <dbReference type="Proteomes" id="UP000095287"/>
    </source>
</evidence>
<sequence>MGVAEAVALSVNSIPEALRGRMLKNIVLVGGNTRFPGFKRRLEEELRSLVETKYDIDVRLPSDPLTHVWHSAAAMIAAHEENQDFVTREEYNEHGASLCRKRFFKFK</sequence>
<reference evidence="2" key="1">
    <citation type="submission" date="2016-11" db="UniProtKB">
        <authorList>
            <consortium name="WormBaseParasite"/>
        </authorList>
    </citation>
    <scope>IDENTIFICATION</scope>
</reference>
<dbReference type="AlphaFoldDB" id="A0A1I8AR98"/>
<accession>A0A1I8AR98</accession>
<dbReference type="Pfam" id="PF00022">
    <property type="entry name" value="Actin"/>
    <property type="match status" value="1"/>
</dbReference>
<organism evidence="1 2">
    <name type="scientific">Steinernema glaseri</name>
    <dbReference type="NCBI Taxonomy" id="37863"/>
    <lineage>
        <taxon>Eukaryota</taxon>
        <taxon>Metazoa</taxon>
        <taxon>Ecdysozoa</taxon>
        <taxon>Nematoda</taxon>
        <taxon>Chromadorea</taxon>
        <taxon>Rhabditida</taxon>
        <taxon>Tylenchina</taxon>
        <taxon>Panagrolaimomorpha</taxon>
        <taxon>Strongyloidoidea</taxon>
        <taxon>Steinernematidae</taxon>
        <taxon>Steinernema</taxon>
    </lineage>
</organism>
<protein>
    <submittedName>
        <fullName evidence="2">Actin-related protein 5</fullName>
    </submittedName>
</protein>
<dbReference type="InterPro" id="IPR043129">
    <property type="entry name" value="ATPase_NBD"/>
</dbReference>
<dbReference type="Gene3D" id="3.30.420.40">
    <property type="match status" value="2"/>
</dbReference>
<keyword evidence="1" id="KW-1185">Reference proteome</keyword>
<dbReference type="Proteomes" id="UP000095287">
    <property type="component" value="Unplaced"/>
</dbReference>
<proteinExistence type="predicted"/>
<dbReference type="InterPro" id="IPR004000">
    <property type="entry name" value="Actin"/>
</dbReference>